<feature type="domain" description="HPr" evidence="17">
    <location>
        <begin position="282"/>
        <end position="371"/>
    </location>
</feature>
<keyword evidence="13" id="KW-0418">Kinase</keyword>
<dbReference type="Pfam" id="PF00391">
    <property type="entry name" value="PEP-utilizers"/>
    <property type="match status" value="1"/>
</dbReference>
<accession>A0AA42IBU3</accession>
<dbReference type="InterPro" id="IPR050499">
    <property type="entry name" value="PEP-utilizing_PTS_enzyme"/>
</dbReference>
<reference evidence="18" key="1">
    <citation type="submission" date="2022-09" db="EMBL/GenBank/DDBJ databases">
        <title>Intensive care unit water sources are persistently colonized with multi-drug resistant bacteria and are the site of extensive horizontal gene transfer of antibiotic resistance genes.</title>
        <authorList>
            <person name="Diorio-Toth L."/>
        </authorList>
    </citation>
    <scope>NUCLEOTIDE SEQUENCE</scope>
    <source>
        <strain evidence="18">GD04005</strain>
    </source>
</reference>
<dbReference type="GO" id="GO:0046872">
    <property type="term" value="F:metal ion binding"/>
    <property type="evidence" value="ECO:0007669"/>
    <property type="project" value="UniProtKB-KW"/>
</dbReference>
<keyword evidence="8" id="KW-0597">Phosphoprotein</keyword>
<dbReference type="GO" id="GO:0008965">
    <property type="term" value="F:phosphoenolpyruvate-protein phosphotransferase activity"/>
    <property type="evidence" value="ECO:0007669"/>
    <property type="project" value="UniProtKB-EC"/>
</dbReference>
<evidence type="ECO:0000256" key="1">
    <source>
        <dbReference type="ARBA" id="ARBA00000683"/>
    </source>
</evidence>
<evidence type="ECO:0000259" key="16">
    <source>
        <dbReference type="PROSITE" id="PS51094"/>
    </source>
</evidence>
<dbReference type="InterPro" id="IPR040442">
    <property type="entry name" value="Pyrv_kinase-like_dom_sf"/>
</dbReference>
<dbReference type="Pfam" id="PF02896">
    <property type="entry name" value="PEP-utilizers_C"/>
    <property type="match status" value="1"/>
</dbReference>
<dbReference type="SUPFAM" id="SSF47831">
    <property type="entry name" value="Enzyme I of the PEP:sugar phosphotransferase system HPr-binding (sub)domain"/>
    <property type="match status" value="1"/>
</dbReference>
<dbReference type="PROSITE" id="PS00370">
    <property type="entry name" value="PEP_ENZYMES_PHOS_SITE"/>
    <property type="match status" value="1"/>
</dbReference>
<dbReference type="Pfam" id="PF00381">
    <property type="entry name" value="PTS-HPr"/>
    <property type="match status" value="1"/>
</dbReference>
<evidence type="ECO:0000256" key="2">
    <source>
        <dbReference type="ARBA" id="ARBA00001946"/>
    </source>
</evidence>
<dbReference type="PROSITE" id="PS00742">
    <property type="entry name" value="PEP_ENZYMES_2"/>
    <property type="match status" value="1"/>
</dbReference>
<dbReference type="SUPFAM" id="SSF55594">
    <property type="entry name" value="HPr-like"/>
    <property type="match status" value="1"/>
</dbReference>
<dbReference type="PROSITE" id="PS00369">
    <property type="entry name" value="PTS_HPR_HIS"/>
    <property type="match status" value="1"/>
</dbReference>
<evidence type="ECO:0000256" key="7">
    <source>
        <dbReference type="ARBA" id="ARBA00022490"/>
    </source>
</evidence>
<evidence type="ECO:0000256" key="11">
    <source>
        <dbReference type="ARBA" id="ARBA00022683"/>
    </source>
</evidence>
<comment type="caution">
    <text evidence="18">The sequence shown here is derived from an EMBL/GenBank/DDBJ whole genome shotgun (WGS) entry which is preliminary data.</text>
</comment>
<evidence type="ECO:0000256" key="5">
    <source>
        <dbReference type="ARBA" id="ARBA00012232"/>
    </source>
</evidence>
<dbReference type="InterPro" id="IPR001020">
    <property type="entry name" value="PTS_HPr_His_P_site"/>
</dbReference>
<dbReference type="InterPro" id="IPR000121">
    <property type="entry name" value="PEP_util_C"/>
</dbReference>
<dbReference type="SUPFAM" id="SSF52009">
    <property type="entry name" value="Phosphohistidine domain"/>
    <property type="match status" value="1"/>
</dbReference>
<organism evidence="18 19">
    <name type="scientific">Acinetobacter courvalinii</name>
    <dbReference type="NCBI Taxonomy" id="280147"/>
    <lineage>
        <taxon>Bacteria</taxon>
        <taxon>Pseudomonadati</taxon>
        <taxon>Pseudomonadota</taxon>
        <taxon>Gammaproteobacteria</taxon>
        <taxon>Moraxellales</taxon>
        <taxon>Moraxellaceae</taxon>
        <taxon>Acinetobacter</taxon>
    </lineage>
</organism>
<feature type="coiled-coil region" evidence="15">
    <location>
        <begin position="618"/>
        <end position="659"/>
    </location>
</feature>
<dbReference type="InterPro" id="IPR000032">
    <property type="entry name" value="HPr-like"/>
</dbReference>
<dbReference type="SUPFAM" id="SSF55804">
    <property type="entry name" value="Phoshotransferase/anion transport protein"/>
    <property type="match status" value="2"/>
</dbReference>
<dbReference type="GO" id="GO:0016301">
    <property type="term" value="F:kinase activity"/>
    <property type="evidence" value="ECO:0007669"/>
    <property type="project" value="UniProtKB-KW"/>
</dbReference>
<evidence type="ECO:0000256" key="14">
    <source>
        <dbReference type="ARBA" id="ARBA00022842"/>
    </source>
</evidence>
<evidence type="ECO:0000256" key="6">
    <source>
        <dbReference type="ARBA" id="ARBA00022448"/>
    </source>
</evidence>
<keyword evidence="10 18" id="KW-0808">Transferase</keyword>
<dbReference type="Pfam" id="PF00359">
    <property type="entry name" value="PTS_EIIA_2"/>
    <property type="match status" value="1"/>
</dbReference>
<dbReference type="GO" id="GO:0009401">
    <property type="term" value="P:phosphoenolpyruvate-dependent sugar phosphotransferase system"/>
    <property type="evidence" value="ECO:0007669"/>
    <property type="project" value="UniProtKB-KW"/>
</dbReference>
<dbReference type="NCBIfam" id="TIGR01003">
    <property type="entry name" value="PTS_HPr_family"/>
    <property type="match status" value="1"/>
</dbReference>
<dbReference type="Gene3D" id="3.40.930.10">
    <property type="entry name" value="Mannitol-specific EII, Chain A"/>
    <property type="match status" value="2"/>
</dbReference>
<dbReference type="Proteomes" id="UP001159329">
    <property type="component" value="Unassembled WGS sequence"/>
</dbReference>
<dbReference type="EMBL" id="JAOEEO010000001">
    <property type="protein sequence ID" value="MDH0562401.1"/>
    <property type="molecule type" value="Genomic_DNA"/>
</dbReference>
<dbReference type="InterPro" id="IPR016152">
    <property type="entry name" value="PTrfase/Anion_transptr"/>
</dbReference>
<evidence type="ECO:0000256" key="9">
    <source>
        <dbReference type="ARBA" id="ARBA00022597"/>
    </source>
</evidence>
<dbReference type="AlphaFoldDB" id="A0AA42IBU3"/>
<dbReference type="Gene3D" id="3.20.20.60">
    <property type="entry name" value="Phosphoenolpyruvate-binding domains"/>
    <property type="match status" value="1"/>
</dbReference>
<dbReference type="InterPro" id="IPR008279">
    <property type="entry name" value="PEP-util_enz_mobile_dom"/>
</dbReference>
<comment type="similarity">
    <text evidence="4">Belongs to the PEP-utilizing enzyme family.</text>
</comment>
<keyword evidence="11" id="KW-0598">Phosphotransferase system</keyword>
<dbReference type="PROSITE" id="PS00372">
    <property type="entry name" value="PTS_EIIA_TYPE_2_HIS"/>
    <property type="match status" value="1"/>
</dbReference>
<dbReference type="InterPro" id="IPR036618">
    <property type="entry name" value="PtsI_HPr-bd_sf"/>
</dbReference>
<protein>
    <recommendedName>
        <fullName evidence="5">phosphoenolpyruvate--protein phosphotransferase</fullName>
        <ecNumber evidence="5">2.7.3.9</ecNumber>
    </recommendedName>
</protein>
<dbReference type="InterPro" id="IPR008731">
    <property type="entry name" value="PTS_EIN"/>
</dbReference>
<dbReference type="CDD" id="cd00367">
    <property type="entry name" value="PTS-HPr_like"/>
    <property type="match status" value="1"/>
</dbReference>
<evidence type="ECO:0000256" key="4">
    <source>
        <dbReference type="ARBA" id="ARBA00007837"/>
    </source>
</evidence>
<evidence type="ECO:0000313" key="19">
    <source>
        <dbReference type="Proteomes" id="UP001159329"/>
    </source>
</evidence>
<evidence type="ECO:0000256" key="13">
    <source>
        <dbReference type="ARBA" id="ARBA00022777"/>
    </source>
</evidence>
<comment type="catalytic activity">
    <reaction evidence="1">
        <text>L-histidyl-[protein] + phosphoenolpyruvate = N(pros)-phospho-L-histidyl-[protein] + pyruvate</text>
        <dbReference type="Rhea" id="RHEA:23880"/>
        <dbReference type="Rhea" id="RHEA-COMP:9745"/>
        <dbReference type="Rhea" id="RHEA-COMP:9746"/>
        <dbReference type="ChEBI" id="CHEBI:15361"/>
        <dbReference type="ChEBI" id="CHEBI:29979"/>
        <dbReference type="ChEBI" id="CHEBI:58702"/>
        <dbReference type="ChEBI" id="CHEBI:64837"/>
        <dbReference type="EC" id="2.7.3.9"/>
    </reaction>
</comment>
<evidence type="ECO:0000256" key="8">
    <source>
        <dbReference type="ARBA" id="ARBA00022553"/>
    </source>
</evidence>
<dbReference type="InterPro" id="IPR015813">
    <property type="entry name" value="Pyrv/PenolPyrv_kinase-like_dom"/>
</dbReference>
<keyword evidence="7" id="KW-0963">Cytoplasm</keyword>
<dbReference type="RefSeq" id="WP_279694192.1">
    <property type="nucleotide sequence ID" value="NZ_JAOEEO010000001.1"/>
</dbReference>
<dbReference type="Pfam" id="PF05524">
    <property type="entry name" value="PEP-utilisers_N"/>
    <property type="match status" value="1"/>
</dbReference>
<keyword evidence="9" id="KW-0762">Sugar transport</keyword>
<evidence type="ECO:0000313" key="18">
    <source>
        <dbReference type="EMBL" id="MDH0562401.1"/>
    </source>
</evidence>
<evidence type="ECO:0000256" key="12">
    <source>
        <dbReference type="ARBA" id="ARBA00022723"/>
    </source>
</evidence>
<keyword evidence="6" id="KW-0813">Transport</keyword>
<dbReference type="InterPro" id="IPR036637">
    <property type="entry name" value="Phosphohistidine_dom_sf"/>
</dbReference>
<dbReference type="EC" id="2.7.3.9" evidence="5"/>
<dbReference type="InterPro" id="IPR006318">
    <property type="entry name" value="PTS_EI-like"/>
</dbReference>
<dbReference type="GO" id="GO:0005737">
    <property type="term" value="C:cytoplasm"/>
    <property type="evidence" value="ECO:0007669"/>
    <property type="project" value="UniProtKB-SubCell"/>
</dbReference>
<dbReference type="InterPro" id="IPR035895">
    <property type="entry name" value="HPr-like_sf"/>
</dbReference>
<evidence type="ECO:0000256" key="3">
    <source>
        <dbReference type="ARBA" id="ARBA00004496"/>
    </source>
</evidence>
<feature type="domain" description="PTS EIIA type-2" evidence="16">
    <location>
        <begin position="2"/>
        <end position="141"/>
    </location>
</feature>
<evidence type="ECO:0000256" key="10">
    <source>
        <dbReference type="ARBA" id="ARBA00022679"/>
    </source>
</evidence>
<comment type="cofactor">
    <cofactor evidence="2">
        <name>Mg(2+)</name>
        <dbReference type="ChEBI" id="CHEBI:18420"/>
    </cofactor>
</comment>
<dbReference type="Gene3D" id="1.10.274.10">
    <property type="entry name" value="PtsI, HPr-binding domain"/>
    <property type="match status" value="1"/>
</dbReference>
<dbReference type="InterPro" id="IPR023151">
    <property type="entry name" value="PEP_util_CS"/>
</dbReference>
<keyword evidence="12" id="KW-0479">Metal-binding</keyword>
<dbReference type="NCBIfam" id="TIGR01417">
    <property type="entry name" value="PTS_I_fam"/>
    <property type="match status" value="1"/>
</dbReference>
<dbReference type="PANTHER" id="PTHR46244">
    <property type="entry name" value="PHOSPHOENOLPYRUVATE-PROTEIN PHOSPHOTRANSFERASE"/>
    <property type="match status" value="1"/>
</dbReference>
<keyword evidence="15" id="KW-0175">Coiled coil</keyword>
<keyword evidence="14" id="KW-0460">Magnesium</keyword>
<dbReference type="PROSITE" id="PS51350">
    <property type="entry name" value="PTS_HPR_DOM"/>
    <property type="match status" value="1"/>
</dbReference>
<dbReference type="CDD" id="cd00211">
    <property type="entry name" value="PTS_IIA_fru"/>
    <property type="match status" value="1"/>
</dbReference>
<dbReference type="PANTHER" id="PTHR46244:SF6">
    <property type="entry name" value="PHOSPHOENOLPYRUVATE-PROTEIN PHOSPHOTRANSFERASE"/>
    <property type="match status" value="1"/>
</dbReference>
<evidence type="ECO:0000256" key="15">
    <source>
        <dbReference type="SAM" id="Coils"/>
    </source>
</evidence>
<dbReference type="PRINTS" id="PR01736">
    <property type="entry name" value="PHPHTRNFRASE"/>
</dbReference>
<name>A0AA42IBU3_9GAMM</name>
<dbReference type="PRINTS" id="PR00107">
    <property type="entry name" value="PHOSPHOCPHPR"/>
</dbReference>
<dbReference type="InterPro" id="IPR018274">
    <property type="entry name" value="PEP_util_AS"/>
</dbReference>
<comment type="subcellular location">
    <subcellularLocation>
        <location evidence="3">Cytoplasm</location>
    </subcellularLocation>
</comment>
<gene>
    <name evidence="18" type="primary">ptsP</name>
    <name evidence="18" type="ORF">N7644_01765</name>
</gene>
<evidence type="ECO:0000259" key="17">
    <source>
        <dbReference type="PROSITE" id="PS51350"/>
    </source>
</evidence>
<proteinExistence type="inferred from homology"/>
<dbReference type="Gene3D" id="3.30.1340.10">
    <property type="entry name" value="HPr-like"/>
    <property type="match status" value="1"/>
</dbReference>
<dbReference type="InterPro" id="IPR002178">
    <property type="entry name" value="PTS_EIIA_type-2_dom"/>
</dbReference>
<dbReference type="SUPFAM" id="SSF51621">
    <property type="entry name" value="Phosphoenolpyruvate/pyruvate domain"/>
    <property type="match status" value="1"/>
</dbReference>
<dbReference type="PROSITE" id="PS51094">
    <property type="entry name" value="PTS_EIIA_TYPE_2"/>
    <property type="match status" value="1"/>
</dbReference>
<sequence length="953" mass="104648">MFVLEPKHVHMNLRAKDKATALQCLVNILVEDQLTTAEYLTGLQDREAQGATYLGQGIAIPHGTPQSREFIKQTGIRLAHFPEGVVWDGEHKIYLAVVIAAKSDEHLQVLQILTRALNHDVSVQVQTATTAEQIIDILQVRPDKLVIHENLIQTQTHVEDIDDFFWAAAKLLKQQKLVEAGFLSQLDPKNLIQIQDAIWTISGKNYVTEAAVSIVQAEQVLNFAQGQIKTLICIAQHEQLDTLQLNHLIDLLFQSNIQQQLQSEQSRHEIAKLIGAEIIPDWPYQPVVLANKHGLHARPATQLVNISKTFKGDIQVAVDGGPYVSAKSLTKLLALGCQYGQTLTFIAEPNTDAVEGLTAIVQAVKNGLGEEVEPVDQSETASIVQAETSWEEIIDTDLPAQGTAASSGLAFGPAHVIKPKKFQYERFGRNLKAEKEKLEIALYSVKNTIHQLVLKTEIDEIKQIFQAHLEMLDDPDLIQQVHQGLHQNLTAAAAWHDYIEQAAQTQAALNDPLLAERAADLRDIGDKVLSVLCDEVMPLEPEQAYILVMHDLGPGDVARLDKDRVAGILTAVGGASAHSAIVARALGIPAVVGAGEQILNIETQTTVLINGDTGAIDIDPAAEQIEQAIREREQQKQRRQQAERHCQKAAITIDQHQIEIAANIGKILDTAKAVDHGAEAIGLLRTELVFMAHRQAPNEITQEKEYRHVLDTLAGRPLVVRTLDVGGDKPLPYLPIATEENPFLGLRGIRLTLRKPQLLRQQLIALVKASDGRPLRIMFPMVGRIEEWRAARHILDEVLAEYPCENLQVGIMIEVPSAALLAPLLAKEVDFFSIGTNDLTQYTLAIDRGHPVLSAEADGLHPSILLLIDQAVRAAHAHQKWVGVCGELAADPKAVPVLLGLGVDELSMSSSSIPLVKAQIRTLNYADCQQLAQRALQCESATAVRDLVELTHG</sequence>
<dbReference type="Gene3D" id="3.50.30.10">
    <property type="entry name" value="Phosphohistidine domain"/>
    <property type="match status" value="1"/>
</dbReference>